<dbReference type="KEGG" id="ngr:NAEGRDRAFT_70194"/>
<protein>
    <submittedName>
        <fullName evidence="4">Predicted protein</fullName>
    </submittedName>
</protein>
<reference evidence="4 5" key="1">
    <citation type="journal article" date="2010" name="Cell">
        <title>The genome of Naegleria gruberi illuminates early eukaryotic versatility.</title>
        <authorList>
            <person name="Fritz-Laylin L.K."/>
            <person name="Prochnik S.E."/>
            <person name="Ginger M.L."/>
            <person name="Dacks J.B."/>
            <person name="Carpenter M.L."/>
            <person name="Field M.C."/>
            <person name="Kuo A."/>
            <person name="Paredez A."/>
            <person name="Chapman J."/>
            <person name="Pham J."/>
            <person name="Shu S."/>
            <person name="Neupane R."/>
            <person name="Cipriano M."/>
            <person name="Mancuso J."/>
            <person name="Tu H."/>
            <person name="Salamov A."/>
            <person name="Lindquist E."/>
            <person name="Shapiro H."/>
            <person name="Lucas S."/>
            <person name="Grigoriev I.V."/>
            <person name="Cande W.Z."/>
            <person name="Fulton C."/>
            <person name="Rokhsar D.S."/>
            <person name="Dawson S.C."/>
        </authorList>
    </citation>
    <scope>NUCLEOTIDE SEQUENCE [LARGE SCALE GENOMIC DNA]</scope>
    <source>
        <strain evidence="4 5">NEG-M</strain>
    </source>
</reference>
<feature type="transmembrane region" description="Helical" evidence="2">
    <location>
        <begin position="216"/>
        <end position="238"/>
    </location>
</feature>
<dbReference type="VEuPathDB" id="AmoebaDB:NAEGRDRAFT_70194"/>
<proteinExistence type="predicted"/>
<feature type="transmembrane region" description="Helical" evidence="2">
    <location>
        <begin position="178"/>
        <end position="204"/>
    </location>
</feature>
<dbReference type="InterPro" id="IPR016137">
    <property type="entry name" value="RGS"/>
</dbReference>
<accession>D2VMM8</accession>
<dbReference type="InterPro" id="IPR036305">
    <property type="entry name" value="RGS_sf"/>
</dbReference>
<dbReference type="Gene3D" id="1.10.167.10">
    <property type="entry name" value="Regulator of G-protein Signalling 4, domain 2"/>
    <property type="match status" value="1"/>
</dbReference>
<dbReference type="PANTHER" id="PTHR10845">
    <property type="entry name" value="REGULATOR OF G PROTEIN SIGNALING"/>
    <property type="match status" value="1"/>
</dbReference>
<keyword evidence="2" id="KW-0812">Transmembrane</keyword>
<feature type="compositionally biased region" description="Polar residues" evidence="1">
    <location>
        <begin position="48"/>
        <end position="63"/>
    </location>
</feature>
<evidence type="ECO:0000313" key="4">
    <source>
        <dbReference type="EMBL" id="EFC41762.1"/>
    </source>
</evidence>
<feature type="region of interest" description="Disordered" evidence="1">
    <location>
        <begin position="44"/>
        <end position="67"/>
    </location>
</feature>
<dbReference type="Proteomes" id="UP000006671">
    <property type="component" value="Unassembled WGS sequence"/>
</dbReference>
<gene>
    <name evidence="4" type="ORF">NAEGRDRAFT_70194</name>
</gene>
<dbReference type="GeneID" id="8855074"/>
<dbReference type="PANTHER" id="PTHR10845:SF192">
    <property type="entry name" value="DOUBLE HIT, ISOFORM B"/>
    <property type="match status" value="1"/>
</dbReference>
<dbReference type="Pfam" id="PF00615">
    <property type="entry name" value="RGS"/>
    <property type="match status" value="1"/>
</dbReference>
<dbReference type="PROSITE" id="PS50132">
    <property type="entry name" value="RGS"/>
    <property type="match status" value="1"/>
</dbReference>
<organism evidence="5">
    <name type="scientific">Naegleria gruberi</name>
    <name type="common">Amoeba</name>
    <dbReference type="NCBI Taxonomy" id="5762"/>
    <lineage>
        <taxon>Eukaryota</taxon>
        <taxon>Discoba</taxon>
        <taxon>Heterolobosea</taxon>
        <taxon>Tetramitia</taxon>
        <taxon>Eutetramitia</taxon>
        <taxon>Vahlkampfiidae</taxon>
        <taxon>Naegleria</taxon>
    </lineage>
</organism>
<sequence length="478" mass="53951">MARINSLITSTRRRKTLSIDSNGKSIIFEQAMPNIASNPTTIDEELADSNTNSPNKQSEQQPQPTTPRKVEFKFDINEQQQQQQPTTENTFSDTESDVGSLYDIETSISKSIINQLKILNILISNKFIFILYFAVLSCHVLLWLVLGGIEEGIYQSNPSQSRIFAGFLHFTSGCVVNINGVVVVICQAVLYLIAEIILLILHFISERDTYYIKLETFIVVGMQVGVTLIFGLSYIGAINRYTEYFYAGGNIIASFAVLELLVSNFLPLVLSYYNDSRIVSSRKSTAAASETIRRMTMDDTQPQQTSPIAADDEENQIGGISDNKAEDRGSLYGILDAASTSAILILLRHKKYSEQFLLYAQRSYCPENILCWRDIEAYKKVKKDASRRRIGQFILGTYLIHHSPLELNISKEDKRVQEIEQVLTNKSLPLRADLFDFLQLHCLLNMLDIFERLKSSNKEIREYLKGSKAATPSTGNLN</sequence>
<evidence type="ECO:0000259" key="3">
    <source>
        <dbReference type="PROSITE" id="PS50132"/>
    </source>
</evidence>
<evidence type="ECO:0000256" key="1">
    <source>
        <dbReference type="SAM" id="MobiDB-lite"/>
    </source>
</evidence>
<evidence type="ECO:0000256" key="2">
    <source>
        <dbReference type="SAM" id="Phobius"/>
    </source>
</evidence>
<dbReference type="InParanoid" id="D2VMM8"/>
<dbReference type="InterPro" id="IPR044926">
    <property type="entry name" value="RGS_subdomain_2"/>
</dbReference>
<dbReference type="SUPFAM" id="SSF48097">
    <property type="entry name" value="Regulator of G-protein signaling, RGS"/>
    <property type="match status" value="1"/>
</dbReference>
<feature type="transmembrane region" description="Helical" evidence="2">
    <location>
        <begin position="244"/>
        <end position="273"/>
    </location>
</feature>
<keyword evidence="5" id="KW-1185">Reference proteome</keyword>
<feature type="transmembrane region" description="Helical" evidence="2">
    <location>
        <begin position="127"/>
        <end position="149"/>
    </location>
</feature>
<dbReference type="RefSeq" id="XP_002674506.1">
    <property type="nucleotide sequence ID" value="XM_002674460.1"/>
</dbReference>
<keyword evidence="2" id="KW-1133">Transmembrane helix</keyword>
<dbReference type="AlphaFoldDB" id="D2VMM8"/>
<feature type="domain" description="RGS" evidence="3">
    <location>
        <begin position="346"/>
        <end position="436"/>
    </location>
</feature>
<name>D2VMM8_NAEGR</name>
<keyword evidence="2" id="KW-0472">Membrane</keyword>
<evidence type="ECO:0000313" key="5">
    <source>
        <dbReference type="Proteomes" id="UP000006671"/>
    </source>
</evidence>
<dbReference type="EMBL" id="GG738883">
    <property type="protein sequence ID" value="EFC41762.1"/>
    <property type="molecule type" value="Genomic_DNA"/>
</dbReference>